<keyword evidence="4 7" id="KW-1133">Transmembrane helix</keyword>
<keyword evidence="5 7" id="KW-0472">Membrane</keyword>
<dbReference type="InterPro" id="IPR050250">
    <property type="entry name" value="Macrolide_Exporter_MacB"/>
</dbReference>
<dbReference type="HOGENOM" id="CLU_009433_1_0_0"/>
<proteinExistence type="inferred from homology"/>
<dbReference type="Proteomes" id="UP000002207">
    <property type="component" value="Chromosome"/>
</dbReference>
<dbReference type="KEGG" id="aca:ACP_1522"/>
<feature type="domain" description="ABC3 transporter permease C-terminal" evidence="8">
    <location>
        <begin position="773"/>
        <end position="885"/>
    </location>
</feature>
<evidence type="ECO:0000259" key="9">
    <source>
        <dbReference type="Pfam" id="PF12704"/>
    </source>
</evidence>
<reference evidence="10 11" key="1">
    <citation type="journal article" date="2009" name="Appl. Environ. Microbiol.">
        <title>Three genomes from the phylum Acidobacteria provide insight into the lifestyles of these microorganisms in soils.</title>
        <authorList>
            <person name="Ward N.L."/>
            <person name="Challacombe J.F."/>
            <person name="Janssen P.H."/>
            <person name="Henrissat B."/>
            <person name="Coutinho P.M."/>
            <person name="Wu M."/>
            <person name="Xie G."/>
            <person name="Haft D.H."/>
            <person name="Sait M."/>
            <person name="Badger J."/>
            <person name="Barabote R.D."/>
            <person name="Bradley B."/>
            <person name="Brettin T.S."/>
            <person name="Brinkac L.M."/>
            <person name="Bruce D."/>
            <person name="Creasy T."/>
            <person name="Daugherty S.C."/>
            <person name="Davidsen T.M."/>
            <person name="DeBoy R.T."/>
            <person name="Detter J.C."/>
            <person name="Dodson R.J."/>
            <person name="Durkin A.S."/>
            <person name="Ganapathy A."/>
            <person name="Gwinn-Giglio M."/>
            <person name="Han C.S."/>
            <person name="Khouri H."/>
            <person name="Kiss H."/>
            <person name="Kothari S.P."/>
            <person name="Madupu R."/>
            <person name="Nelson K.E."/>
            <person name="Nelson W.C."/>
            <person name="Paulsen I."/>
            <person name="Penn K."/>
            <person name="Ren Q."/>
            <person name="Rosovitz M.J."/>
            <person name="Selengut J.D."/>
            <person name="Shrivastava S."/>
            <person name="Sullivan S.A."/>
            <person name="Tapia R."/>
            <person name="Thompson L.S."/>
            <person name="Watkins K.L."/>
            <person name="Yang Q."/>
            <person name="Yu C."/>
            <person name="Zafar N."/>
            <person name="Zhou L."/>
            <person name="Kuske C.R."/>
        </authorList>
    </citation>
    <scope>NUCLEOTIDE SEQUENCE [LARGE SCALE GENOMIC DNA]</scope>
    <source>
        <strain evidence="11">ATCC 51196 / DSM 11244 / BCRC 80197 / JCM 7670 / NBRC 15755 / NCIMB 13165 / 161</strain>
    </source>
</reference>
<protein>
    <submittedName>
        <fullName evidence="10">ABC transporter, macrolide exporter (MacB) family, permease protein</fullName>
    </submittedName>
</protein>
<evidence type="ECO:0000256" key="7">
    <source>
        <dbReference type="SAM" id="Phobius"/>
    </source>
</evidence>
<dbReference type="AlphaFoldDB" id="C1F6L7"/>
<keyword evidence="3 7" id="KW-0812">Transmembrane</keyword>
<dbReference type="GO" id="GO:0022857">
    <property type="term" value="F:transmembrane transporter activity"/>
    <property type="evidence" value="ECO:0007669"/>
    <property type="project" value="TreeGrafter"/>
</dbReference>
<gene>
    <name evidence="10" type="ordered locus">ACP_1522</name>
</gene>
<evidence type="ECO:0000256" key="6">
    <source>
        <dbReference type="ARBA" id="ARBA00038076"/>
    </source>
</evidence>
<evidence type="ECO:0000313" key="10">
    <source>
        <dbReference type="EMBL" id="ACO33305.1"/>
    </source>
</evidence>
<evidence type="ECO:0000313" key="11">
    <source>
        <dbReference type="Proteomes" id="UP000002207"/>
    </source>
</evidence>
<feature type="transmembrane region" description="Helical" evidence="7">
    <location>
        <begin position="99"/>
        <end position="122"/>
    </location>
</feature>
<dbReference type="PANTHER" id="PTHR30572:SF4">
    <property type="entry name" value="ABC TRANSPORTER PERMEASE YTRF"/>
    <property type="match status" value="1"/>
</dbReference>
<feature type="transmembrane region" description="Helical" evidence="7">
    <location>
        <begin position="814"/>
        <end position="836"/>
    </location>
</feature>
<feature type="transmembrane region" description="Helical" evidence="7">
    <location>
        <begin position="856"/>
        <end position="875"/>
    </location>
</feature>
<dbReference type="InterPro" id="IPR003838">
    <property type="entry name" value="ABC3_permease_C"/>
</dbReference>
<comment type="similarity">
    <text evidence="6">Belongs to the ABC-4 integral membrane protein family.</text>
</comment>
<dbReference type="eggNOG" id="COG0577">
    <property type="taxonomic scope" value="Bacteria"/>
</dbReference>
<accession>C1F6L7</accession>
<dbReference type="InterPro" id="IPR047928">
    <property type="entry name" value="Perm_prefix_1"/>
</dbReference>
<evidence type="ECO:0000256" key="4">
    <source>
        <dbReference type="ARBA" id="ARBA00022989"/>
    </source>
</evidence>
<feature type="transmembrane region" description="Helical" evidence="7">
    <location>
        <begin position="491"/>
        <end position="514"/>
    </location>
</feature>
<dbReference type="OrthoDB" id="101903at2"/>
<feature type="transmembrane region" description="Helical" evidence="7">
    <location>
        <begin position="394"/>
        <end position="416"/>
    </location>
</feature>
<dbReference type="STRING" id="240015.ACP_1522"/>
<evidence type="ECO:0000256" key="2">
    <source>
        <dbReference type="ARBA" id="ARBA00022475"/>
    </source>
</evidence>
<dbReference type="PANTHER" id="PTHR30572">
    <property type="entry name" value="MEMBRANE COMPONENT OF TRANSPORTER-RELATED"/>
    <property type="match status" value="1"/>
</dbReference>
<feature type="domain" description="MacB-like periplasmic core" evidence="9">
    <location>
        <begin position="97"/>
        <end position="308"/>
    </location>
</feature>
<feature type="domain" description="MacB-like periplasmic core" evidence="9">
    <location>
        <begin position="556"/>
        <end position="718"/>
    </location>
</feature>
<dbReference type="InterPro" id="IPR025857">
    <property type="entry name" value="MacB_PCD"/>
</dbReference>
<organism evidence="10 11">
    <name type="scientific">Acidobacterium capsulatum (strain ATCC 51196 / DSM 11244 / BCRC 80197 / JCM 7670 / NBRC 15755 / NCIMB 13165 / 161)</name>
    <dbReference type="NCBI Taxonomy" id="240015"/>
    <lineage>
        <taxon>Bacteria</taxon>
        <taxon>Pseudomonadati</taxon>
        <taxon>Acidobacteriota</taxon>
        <taxon>Terriglobia</taxon>
        <taxon>Terriglobales</taxon>
        <taxon>Acidobacteriaceae</taxon>
        <taxon>Acidobacterium</taxon>
    </lineage>
</organism>
<sequence length="892" mass="97326">MSVLAAFRCWCNAIFRRSGVHDAVEEEFRFHIDAYVEDLVRQGMTPAEAERKAFIELGHPGNQKEKYRYAIGLGLFDEIGADIRYGLRSLFRNPGFSSIAILSLALGIGATTAMFSVIYAVLLHPFPYADSSRIMNPVVVNELHPDIPTWFALTKSQFRTMGHANCIASLLGFRNANAEITGNPLPQGVSAIYLSSNASSFFGVQPLLGRFLEPSDAKRGGRPVVALNYRFWKLYYQGDSSIIGHTLELNHAKYTIVGVMPRTFEFNDTLGIGDVYLSHSLLRGSPYTPWIKIKPDVSHAAANAELNAIVHQFAKVTPAHFPKEFRVQLQPIAVPYRQNIGRSLYLLLAGVLFVLLIGCANCSLLLLARGSSRQHELAVRKALGASRWRIVRQLMVEALVISFAGAALGTVASWWLARLPLQLSPNSFPAESVIRINLPVLAFSVGSAIACGLLFGLVPALRLSGPQVRPSLQTSNRRLAGHSRNRIMKTLITTQTALTLLLMATGATTIGAFLRIARTPLGFNPVHVLNVGVMTHWRDPIEWKSVQSRVSRAEYFERIRRRMAAVPGVISVAISTDDHPPFGGRQMKVELLGRGSEEEQRARIQTVGPDFFSTLRIPLLRGQIWDQSENLRGDGVAIINQAFARRYAAGANLVGLRIRIPNLAFSGPLVGTSPSSTGWRTVIGVVGDIPNDGLGQAVLPSVYVPYTTFLPPYAQFDIRTQGDPLSYMHALRAAVASVASNQQLSPGASTLETALKQDPEWSRQRLFSILFGVFAGMALLLALVGLFSVVSYGVAQRTTEFGVRMALGASKAHILWVAARSAVLSAGCGMVCGFVLDLLLRKALSQWMGSGHGSTTVVFAVMFLLAVCTTAACLISARRATSIHPVEALRCE</sequence>
<name>C1F6L7_ACIC5</name>
<feature type="transmembrane region" description="Helical" evidence="7">
    <location>
        <begin position="766"/>
        <end position="794"/>
    </location>
</feature>
<dbReference type="EMBL" id="CP001472">
    <property type="protein sequence ID" value="ACO33305.1"/>
    <property type="molecule type" value="Genomic_DNA"/>
</dbReference>
<evidence type="ECO:0000256" key="1">
    <source>
        <dbReference type="ARBA" id="ARBA00004651"/>
    </source>
</evidence>
<keyword evidence="2" id="KW-1003">Cell membrane</keyword>
<dbReference type="NCBIfam" id="TIGR03434">
    <property type="entry name" value="ADOP"/>
    <property type="match status" value="1"/>
</dbReference>
<evidence type="ECO:0000256" key="5">
    <source>
        <dbReference type="ARBA" id="ARBA00023136"/>
    </source>
</evidence>
<dbReference type="GO" id="GO:0005886">
    <property type="term" value="C:plasma membrane"/>
    <property type="evidence" value="ECO:0007669"/>
    <property type="project" value="UniProtKB-SubCell"/>
</dbReference>
<dbReference type="InParanoid" id="C1F6L7"/>
<feature type="transmembrane region" description="Helical" evidence="7">
    <location>
        <begin position="344"/>
        <end position="367"/>
    </location>
</feature>
<evidence type="ECO:0000256" key="3">
    <source>
        <dbReference type="ARBA" id="ARBA00022692"/>
    </source>
</evidence>
<dbReference type="NCBIfam" id="NF038403">
    <property type="entry name" value="perm_prefix_1"/>
    <property type="match status" value="1"/>
</dbReference>
<evidence type="ECO:0000259" key="8">
    <source>
        <dbReference type="Pfam" id="PF02687"/>
    </source>
</evidence>
<dbReference type="Pfam" id="PF12704">
    <property type="entry name" value="MacB_PCD"/>
    <property type="match status" value="2"/>
</dbReference>
<keyword evidence="11" id="KW-1185">Reference proteome</keyword>
<dbReference type="RefSeq" id="WP_015896651.1">
    <property type="nucleotide sequence ID" value="NC_012483.1"/>
</dbReference>
<comment type="subcellular location">
    <subcellularLocation>
        <location evidence="1">Cell membrane</location>
        <topology evidence="1">Multi-pass membrane protein</topology>
    </subcellularLocation>
</comment>
<dbReference type="InterPro" id="IPR017800">
    <property type="entry name" value="ADOP"/>
</dbReference>
<dbReference type="Pfam" id="PF02687">
    <property type="entry name" value="FtsX"/>
    <property type="match status" value="2"/>
</dbReference>
<feature type="transmembrane region" description="Helical" evidence="7">
    <location>
        <begin position="436"/>
        <end position="461"/>
    </location>
</feature>
<feature type="domain" description="ABC3 transporter permease C-terminal" evidence="8">
    <location>
        <begin position="351"/>
        <end position="465"/>
    </location>
</feature>